<dbReference type="InterPro" id="IPR021733">
    <property type="entry name" value="DUF3304"/>
</dbReference>
<proteinExistence type="predicted"/>
<gene>
    <name evidence="1" type="ORF">ABH309_17630</name>
</gene>
<name>A0ABV0H849_9NEIS</name>
<keyword evidence="2" id="KW-1185">Reference proteome</keyword>
<accession>A0ABV0H849</accession>
<evidence type="ECO:0000313" key="2">
    <source>
        <dbReference type="Proteomes" id="UP001438292"/>
    </source>
</evidence>
<dbReference type="Pfam" id="PF11745">
    <property type="entry name" value="DUF3304"/>
    <property type="match status" value="1"/>
</dbReference>
<dbReference type="Proteomes" id="UP001438292">
    <property type="component" value="Unassembled WGS sequence"/>
</dbReference>
<organism evidence="1 2">
    <name type="scientific">Chromobacterium piscinae</name>
    <dbReference type="NCBI Taxonomy" id="686831"/>
    <lineage>
        <taxon>Bacteria</taxon>
        <taxon>Pseudomonadati</taxon>
        <taxon>Pseudomonadota</taxon>
        <taxon>Betaproteobacteria</taxon>
        <taxon>Neisseriales</taxon>
        <taxon>Chromobacteriaceae</taxon>
        <taxon>Chromobacterium</taxon>
    </lineage>
</organism>
<comment type="caution">
    <text evidence="1">The sequence shown here is derived from an EMBL/GenBank/DDBJ whole genome shotgun (WGS) entry which is preliminary data.</text>
</comment>
<reference evidence="1 2" key="1">
    <citation type="submission" date="2024-05" db="EMBL/GenBank/DDBJ databases">
        <authorList>
            <person name="De Oliveira J.P."/>
            <person name="Noriler S.A."/>
            <person name="De Oliveira A.G."/>
            <person name="Sipoli D.S."/>
        </authorList>
    </citation>
    <scope>NUCLEOTIDE SEQUENCE [LARGE SCALE GENOMIC DNA]</scope>
    <source>
        <strain evidence="1 2">LABIM186</strain>
    </source>
</reference>
<sequence length="187" mass="20735">MHYQNKTPGQKMRILFLLSFIAILTGCKDEMLAVPVGAYNYTNHDMSMVWVNGQWVGGPSVNGGGASAGSINLPRKYTPGITVKIQWERSVCIHDTPECEKRDASGGFILTTGSKTVTIPPYDGEKMAEVQVVLLPNDDARIYVENMSLFHKEHPSHKEFGTLIEDGPRPLEGIWPQYSNKPKDASK</sequence>
<protein>
    <submittedName>
        <fullName evidence="1">DUF3304 domain-containing protein</fullName>
    </submittedName>
</protein>
<dbReference type="EMBL" id="JBDQQU010000017">
    <property type="protein sequence ID" value="MEO3956265.1"/>
    <property type="molecule type" value="Genomic_DNA"/>
</dbReference>
<evidence type="ECO:0000313" key="1">
    <source>
        <dbReference type="EMBL" id="MEO3956265.1"/>
    </source>
</evidence>
<dbReference type="RefSeq" id="WP_346196180.1">
    <property type="nucleotide sequence ID" value="NZ_JBDJHV010000034.1"/>
</dbReference>
<dbReference type="PROSITE" id="PS51257">
    <property type="entry name" value="PROKAR_LIPOPROTEIN"/>
    <property type="match status" value="1"/>
</dbReference>